<dbReference type="InterPro" id="IPR006015">
    <property type="entry name" value="Universal_stress_UspA"/>
</dbReference>
<dbReference type="Gene3D" id="3.40.50.620">
    <property type="entry name" value="HUPs"/>
    <property type="match status" value="2"/>
</dbReference>
<accession>A0A1H9KXN5</accession>
<dbReference type="CDD" id="cd00293">
    <property type="entry name" value="USP-like"/>
    <property type="match status" value="1"/>
</dbReference>
<organism evidence="3 4">
    <name type="scientific">Neolewinella agarilytica</name>
    <dbReference type="NCBI Taxonomy" id="478744"/>
    <lineage>
        <taxon>Bacteria</taxon>
        <taxon>Pseudomonadati</taxon>
        <taxon>Bacteroidota</taxon>
        <taxon>Saprospiria</taxon>
        <taxon>Saprospirales</taxon>
        <taxon>Lewinellaceae</taxon>
        <taxon>Neolewinella</taxon>
    </lineage>
</organism>
<name>A0A1H9KXN5_9BACT</name>
<dbReference type="RefSeq" id="WP_090171182.1">
    <property type="nucleotide sequence ID" value="NZ_FOFB01000022.1"/>
</dbReference>
<reference evidence="4" key="1">
    <citation type="submission" date="2016-10" db="EMBL/GenBank/DDBJ databases">
        <authorList>
            <person name="Varghese N."/>
            <person name="Submissions S."/>
        </authorList>
    </citation>
    <scope>NUCLEOTIDE SEQUENCE [LARGE SCALE GENOMIC DNA]</scope>
    <source>
        <strain evidence="4">DSM 24740</strain>
    </source>
</reference>
<evidence type="ECO:0000313" key="3">
    <source>
        <dbReference type="EMBL" id="SER03991.1"/>
    </source>
</evidence>
<evidence type="ECO:0000313" key="4">
    <source>
        <dbReference type="Proteomes" id="UP000199021"/>
    </source>
</evidence>
<dbReference type="EMBL" id="FOFB01000022">
    <property type="protein sequence ID" value="SER03991.1"/>
    <property type="molecule type" value="Genomic_DNA"/>
</dbReference>
<protein>
    <submittedName>
        <fullName evidence="3">Nucleotide-binding universal stress protein, UspA family</fullName>
    </submittedName>
</protein>
<evidence type="ECO:0000256" key="1">
    <source>
        <dbReference type="ARBA" id="ARBA00008791"/>
    </source>
</evidence>
<dbReference type="OrthoDB" id="1522603at2"/>
<comment type="similarity">
    <text evidence="1">Belongs to the universal stress protein A family.</text>
</comment>
<dbReference type="Pfam" id="PF00582">
    <property type="entry name" value="Usp"/>
    <property type="match status" value="1"/>
</dbReference>
<dbReference type="Proteomes" id="UP000199021">
    <property type="component" value="Unassembled WGS sequence"/>
</dbReference>
<feature type="domain" description="UspA" evidence="2">
    <location>
        <begin position="3"/>
        <end position="151"/>
    </location>
</feature>
<dbReference type="InParanoid" id="A0A1H9KXN5"/>
<keyword evidence="4" id="KW-1185">Reference proteome</keyword>
<dbReference type="AlphaFoldDB" id="A0A1H9KXN5"/>
<dbReference type="InterPro" id="IPR006016">
    <property type="entry name" value="UspA"/>
</dbReference>
<dbReference type="InterPro" id="IPR014729">
    <property type="entry name" value="Rossmann-like_a/b/a_fold"/>
</dbReference>
<sequence>MFKIIVPIDFSSTSADALKFGCYLADTTGYDLEAVHVHDGYDGEDATVFMKGSARVRSRVRERLEKFVNLHADKMTFTGTHLNDDTLPFIKCREVVGKAISQLVIISKKEDTAMIVMGGVGSGIPNQATPVFGSVAKGVAMQAECPVLLIPQNTGVPKIERAAIAFDIVETLKELSDKTAFLRKALSPKMRFTHVLYQDDAREELIELDLLREVLKNDFPDYDVDFDLLPKGDVTNVLIDYALEEDIDMLILGRRPMSLIMNLLVKSEIPDIIGTCAIPILVAPLSK</sequence>
<dbReference type="PANTHER" id="PTHR46268:SF6">
    <property type="entry name" value="UNIVERSAL STRESS PROTEIN UP12"/>
    <property type="match status" value="1"/>
</dbReference>
<dbReference type="PRINTS" id="PR01438">
    <property type="entry name" value="UNVRSLSTRESS"/>
</dbReference>
<dbReference type="SUPFAM" id="SSF52402">
    <property type="entry name" value="Adenine nucleotide alpha hydrolases-like"/>
    <property type="match status" value="2"/>
</dbReference>
<proteinExistence type="inferred from homology"/>
<evidence type="ECO:0000259" key="2">
    <source>
        <dbReference type="Pfam" id="PF00582"/>
    </source>
</evidence>
<dbReference type="PANTHER" id="PTHR46268">
    <property type="entry name" value="STRESS RESPONSE PROTEIN NHAX"/>
    <property type="match status" value="1"/>
</dbReference>
<gene>
    <name evidence="3" type="ORF">SAMN05444359_12240</name>
</gene>
<dbReference type="STRING" id="478744.SAMN05444359_12240"/>